<reference evidence="3" key="1">
    <citation type="submission" date="2022-10" db="EMBL/GenBank/DDBJ databases">
        <authorList>
            <person name="Chen Y."/>
            <person name="Dougan E. K."/>
            <person name="Chan C."/>
            <person name="Rhodes N."/>
            <person name="Thang M."/>
        </authorList>
    </citation>
    <scope>NUCLEOTIDE SEQUENCE</scope>
</reference>
<evidence type="ECO:0000259" key="2">
    <source>
        <dbReference type="PROSITE" id="PS50158"/>
    </source>
</evidence>
<proteinExistence type="predicted"/>
<dbReference type="AlphaFoldDB" id="A0A9P1FQU8"/>
<evidence type="ECO:0000313" key="4">
    <source>
        <dbReference type="EMBL" id="CAL4772335.1"/>
    </source>
</evidence>
<feature type="domain" description="CCHC-type" evidence="2">
    <location>
        <begin position="441"/>
        <end position="456"/>
    </location>
</feature>
<dbReference type="EMBL" id="CAMXCT020000946">
    <property type="protein sequence ID" value="CAL1138398.1"/>
    <property type="molecule type" value="Genomic_DNA"/>
</dbReference>
<dbReference type="SUPFAM" id="SSF57756">
    <property type="entry name" value="Retrovirus zinc finger-like domains"/>
    <property type="match status" value="1"/>
</dbReference>
<dbReference type="GO" id="GO:0003676">
    <property type="term" value="F:nucleic acid binding"/>
    <property type="evidence" value="ECO:0007669"/>
    <property type="project" value="InterPro"/>
</dbReference>
<comment type="caution">
    <text evidence="3">The sequence shown here is derived from an EMBL/GenBank/DDBJ whole genome shotgun (WGS) entry which is preliminary data.</text>
</comment>
<dbReference type="GO" id="GO:0008270">
    <property type="term" value="F:zinc ion binding"/>
    <property type="evidence" value="ECO:0007669"/>
    <property type="project" value="UniProtKB-KW"/>
</dbReference>
<evidence type="ECO:0000313" key="5">
    <source>
        <dbReference type="Proteomes" id="UP001152797"/>
    </source>
</evidence>
<dbReference type="InterPro" id="IPR036875">
    <property type="entry name" value="Znf_CCHC_sf"/>
</dbReference>
<keyword evidence="1" id="KW-0479">Metal-binding</keyword>
<protein>
    <submittedName>
        <fullName evidence="4">Zinc finger CCCH domain-containing protein 14</fullName>
    </submittedName>
</protein>
<name>A0A9P1FQU8_9DINO</name>
<dbReference type="Proteomes" id="UP001152797">
    <property type="component" value="Unassembled WGS sequence"/>
</dbReference>
<dbReference type="PROSITE" id="PS50158">
    <property type="entry name" value="ZF_CCHC"/>
    <property type="match status" value="1"/>
</dbReference>
<gene>
    <name evidence="3" type="ORF">C1SCF055_LOCUS12512</name>
</gene>
<reference evidence="4 5" key="2">
    <citation type="submission" date="2024-05" db="EMBL/GenBank/DDBJ databases">
        <authorList>
            <person name="Chen Y."/>
            <person name="Shah S."/>
            <person name="Dougan E. K."/>
            <person name="Thang M."/>
            <person name="Chan C."/>
        </authorList>
    </citation>
    <scope>NUCLEOTIDE SEQUENCE [LARGE SCALE GENOMIC DNA]</scope>
</reference>
<keyword evidence="1" id="KW-0862">Zinc</keyword>
<sequence>MAVAFTLASWPAPAPSDAPTLRSRAPFGGSSWASGSGVSGVSGVALLGFAAALGSVAKVTKVARRATPSTPATPSTSRREVLRLGGAGAASAVMPQVALAKTKQEAVDELKSYGMADIVPSEDPPSGWQWVVEGIGLTQDAYMNNQKFLTSEPTITRFLAPPFWNVATPRIDYNGASGTIQINNYGKGDSATIFIDTEFKGNLSDMKNADYKKTFYRALTLKGSGSLQGLSIGKVTDLEGAPGYKLVELTWTLFTGAGFEIDRDGFAVMTQLTPGGPLQILWGGVVSTRFKEMKDTLLQIVKSFRCAKVPQGIKIDMKKEYKDFSTNFREDIVEERQRQREEERILQLKATQPCRFGKKCKKRDCPNAHLEGREIDSELNPCAFGRRCKRQGCFYDHPDGRLIDADPTKGMCKFGVQCARADCLYSHPEGRAAVGLEPKVCFFCHQDGHIATECPRNPESWCYDRSAAMRAAQGEIKALTAG</sequence>
<dbReference type="Gene3D" id="4.10.1000.40">
    <property type="match status" value="1"/>
</dbReference>
<evidence type="ECO:0000313" key="3">
    <source>
        <dbReference type="EMBL" id="CAI3985023.1"/>
    </source>
</evidence>
<organism evidence="3">
    <name type="scientific">Cladocopium goreaui</name>
    <dbReference type="NCBI Taxonomy" id="2562237"/>
    <lineage>
        <taxon>Eukaryota</taxon>
        <taxon>Sar</taxon>
        <taxon>Alveolata</taxon>
        <taxon>Dinophyceae</taxon>
        <taxon>Suessiales</taxon>
        <taxon>Symbiodiniaceae</taxon>
        <taxon>Cladocopium</taxon>
    </lineage>
</organism>
<dbReference type="SMART" id="SM00343">
    <property type="entry name" value="ZnF_C2HC"/>
    <property type="match status" value="1"/>
</dbReference>
<dbReference type="EMBL" id="CAMXCT010000946">
    <property type="protein sequence ID" value="CAI3985023.1"/>
    <property type="molecule type" value="Genomic_DNA"/>
</dbReference>
<keyword evidence="5" id="KW-1185">Reference proteome</keyword>
<keyword evidence="1" id="KW-0863">Zinc-finger</keyword>
<accession>A0A9P1FQU8</accession>
<dbReference type="OrthoDB" id="446204at2759"/>
<dbReference type="EMBL" id="CAMXCT030000946">
    <property type="protein sequence ID" value="CAL4772335.1"/>
    <property type="molecule type" value="Genomic_DNA"/>
</dbReference>
<dbReference type="Gene3D" id="4.10.60.10">
    <property type="entry name" value="Zinc finger, CCHC-type"/>
    <property type="match status" value="1"/>
</dbReference>
<dbReference type="InterPro" id="IPR001878">
    <property type="entry name" value="Znf_CCHC"/>
</dbReference>
<evidence type="ECO:0000256" key="1">
    <source>
        <dbReference type="PROSITE-ProRule" id="PRU00047"/>
    </source>
</evidence>